<comment type="caution">
    <text evidence="13">The sequence shown here is derived from an EMBL/GenBank/DDBJ whole genome shotgun (WGS) entry which is preliminary data.</text>
</comment>
<dbReference type="InterPro" id="IPR015864">
    <property type="entry name" value="FAD_synthase"/>
</dbReference>
<proteinExistence type="inferred from homology"/>
<name>A0A229W0L1_9BIFI</name>
<dbReference type="AlphaFoldDB" id="A0A229W0L1"/>
<dbReference type="PANTHER" id="PTHR22749:SF6">
    <property type="entry name" value="RIBOFLAVIN KINASE"/>
    <property type="match status" value="1"/>
</dbReference>
<accession>A0A229W0L1</accession>
<dbReference type="InterPro" id="IPR015865">
    <property type="entry name" value="Riboflavin_kinase_bac/euk"/>
</dbReference>
<keyword evidence="5 13" id="KW-0808">Transferase</keyword>
<evidence type="ECO:0000256" key="7">
    <source>
        <dbReference type="ARBA" id="ARBA00022741"/>
    </source>
</evidence>
<dbReference type="OrthoDB" id="9803667at2"/>
<dbReference type="Gene3D" id="2.40.30.30">
    <property type="entry name" value="Riboflavin kinase-like"/>
    <property type="match status" value="1"/>
</dbReference>
<dbReference type="GO" id="GO:0009231">
    <property type="term" value="P:riboflavin biosynthetic process"/>
    <property type="evidence" value="ECO:0007669"/>
    <property type="project" value="InterPro"/>
</dbReference>
<dbReference type="InterPro" id="IPR023465">
    <property type="entry name" value="Riboflavin_kinase_dom_sf"/>
</dbReference>
<dbReference type="EMBL" id="NEWD01000004">
    <property type="protein sequence ID" value="OXN01382.1"/>
    <property type="molecule type" value="Genomic_DNA"/>
</dbReference>
<dbReference type="PANTHER" id="PTHR22749">
    <property type="entry name" value="RIBOFLAVIN KINASE/FMN ADENYLYLTRANSFERASE"/>
    <property type="match status" value="1"/>
</dbReference>
<protein>
    <submittedName>
        <fullName evidence="13">Bifunctional riboflavin kinase/FMN adenylyltransferase</fullName>
    </submittedName>
</protein>
<dbReference type="Gene3D" id="3.40.50.620">
    <property type="entry name" value="HUPs"/>
    <property type="match status" value="1"/>
</dbReference>
<organism evidence="13 14">
    <name type="scientific">Bifidobacterium vansinderenii</name>
    <dbReference type="NCBI Taxonomy" id="1984871"/>
    <lineage>
        <taxon>Bacteria</taxon>
        <taxon>Bacillati</taxon>
        <taxon>Actinomycetota</taxon>
        <taxon>Actinomycetes</taxon>
        <taxon>Bifidobacteriales</taxon>
        <taxon>Bifidobacteriaceae</taxon>
        <taxon>Bifidobacterium</taxon>
    </lineage>
</organism>
<keyword evidence="9" id="KW-0067">ATP-binding</keyword>
<evidence type="ECO:0000256" key="1">
    <source>
        <dbReference type="ARBA" id="ARBA00004726"/>
    </source>
</evidence>
<dbReference type="GO" id="GO:0008531">
    <property type="term" value="F:riboflavin kinase activity"/>
    <property type="evidence" value="ECO:0007669"/>
    <property type="project" value="UniProtKB-EC"/>
</dbReference>
<evidence type="ECO:0000256" key="5">
    <source>
        <dbReference type="ARBA" id="ARBA00022679"/>
    </source>
</evidence>
<dbReference type="InterPro" id="IPR004821">
    <property type="entry name" value="Cyt_trans-like"/>
</dbReference>
<evidence type="ECO:0000313" key="13">
    <source>
        <dbReference type="EMBL" id="OXN01382.1"/>
    </source>
</evidence>
<evidence type="ECO:0000256" key="10">
    <source>
        <dbReference type="ARBA" id="ARBA00047880"/>
    </source>
</evidence>
<evidence type="ECO:0000313" key="14">
    <source>
        <dbReference type="Proteomes" id="UP000215433"/>
    </source>
</evidence>
<keyword evidence="14" id="KW-1185">Reference proteome</keyword>
<dbReference type="InterPro" id="IPR014729">
    <property type="entry name" value="Rossmann-like_a/b/a_fold"/>
</dbReference>
<dbReference type="SMART" id="SM00904">
    <property type="entry name" value="Flavokinase"/>
    <property type="match status" value="1"/>
</dbReference>
<comment type="catalytic activity">
    <reaction evidence="11">
        <text>FMN + ATP + H(+) = FAD + diphosphate</text>
        <dbReference type="Rhea" id="RHEA:17237"/>
        <dbReference type="ChEBI" id="CHEBI:15378"/>
        <dbReference type="ChEBI" id="CHEBI:30616"/>
        <dbReference type="ChEBI" id="CHEBI:33019"/>
        <dbReference type="ChEBI" id="CHEBI:57692"/>
        <dbReference type="ChEBI" id="CHEBI:58210"/>
        <dbReference type="EC" id="2.7.7.2"/>
    </reaction>
</comment>
<comment type="pathway">
    <text evidence="1">Cofactor biosynthesis; FAD biosynthesis; FAD from FMN: step 1/1.</text>
</comment>
<keyword evidence="8" id="KW-0274">FAD</keyword>
<keyword evidence="6 13" id="KW-0548">Nucleotidyltransferase</keyword>
<dbReference type="Pfam" id="PF01687">
    <property type="entry name" value="Flavokinase"/>
    <property type="match status" value="1"/>
</dbReference>
<reference evidence="13 14" key="1">
    <citation type="submission" date="2017-05" db="EMBL/GenBank/DDBJ databases">
        <title>Bifidobacterium vansinderenii sp. nov.</title>
        <authorList>
            <person name="Lugli G.A."/>
            <person name="Duranti S."/>
            <person name="Mangifesta M."/>
        </authorList>
    </citation>
    <scope>NUCLEOTIDE SEQUENCE [LARGE SCALE GENOMIC DNA]</scope>
    <source>
        <strain evidence="13 14">Tam10B</strain>
    </source>
</reference>
<dbReference type="InterPro" id="IPR023468">
    <property type="entry name" value="Riboflavin_kinase"/>
</dbReference>
<dbReference type="Proteomes" id="UP000215433">
    <property type="component" value="Unassembled WGS sequence"/>
</dbReference>
<evidence type="ECO:0000256" key="4">
    <source>
        <dbReference type="ARBA" id="ARBA00022643"/>
    </source>
</evidence>
<keyword evidence="7" id="KW-0547">Nucleotide-binding</keyword>
<dbReference type="Pfam" id="PF06574">
    <property type="entry name" value="FAD_syn"/>
    <property type="match status" value="1"/>
</dbReference>
<keyword evidence="13" id="KW-0418">Kinase</keyword>
<sequence length="390" mass="42434">MKITTLIPDTEGMLAWPPFGQNKRTVVAVGSFDGVHKGHQAVLRRAVDLAKSYGAISVAIVFDPRPSVVHEYAAAHDGAELPNDQEYPDTDALTGIDRRLKLIEETGIEHALVVRYTLEFGAKSYQYFLGQMVGKIGLHTLVIGKDGRMGAGRVGDVKAIDSVAQATRMFQVDVVDDRGPGEVRIPLDENASPEAAAALARVNDPDSGLTKAERRALSKKTPNRLVRAWSSSYVRFLLSQGMVKAAADILGRLHAVEGVVIGGKQRGRTLGFPTANVAKDVHGYMPADGVYAGWLIDTDPQTGEERRYASAISIGTKETFDEPEARVLEAYAIAPVDADGNAEWLDLYDHTVRAEFVEFLRPQVHFDSAEALVAELKRNVEQTKTICAQA</sequence>
<feature type="domain" description="Riboflavin kinase" evidence="12">
    <location>
        <begin position="249"/>
        <end position="388"/>
    </location>
</feature>
<evidence type="ECO:0000259" key="12">
    <source>
        <dbReference type="SMART" id="SM00904"/>
    </source>
</evidence>
<dbReference type="UniPathway" id="UPA00277">
    <property type="reaction ID" value="UER00407"/>
</dbReference>
<dbReference type="RefSeq" id="WP_093959586.1">
    <property type="nucleotide sequence ID" value="NZ_NEWD01000004.1"/>
</dbReference>
<dbReference type="SUPFAM" id="SSF82114">
    <property type="entry name" value="Riboflavin kinase-like"/>
    <property type="match status" value="1"/>
</dbReference>
<keyword evidence="4" id="KW-0288">FMN</keyword>
<dbReference type="GO" id="GO:0005524">
    <property type="term" value="F:ATP binding"/>
    <property type="evidence" value="ECO:0007669"/>
    <property type="project" value="UniProtKB-KW"/>
</dbReference>
<dbReference type="GO" id="GO:0003919">
    <property type="term" value="F:FMN adenylyltransferase activity"/>
    <property type="evidence" value="ECO:0007669"/>
    <property type="project" value="UniProtKB-EC"/>
</dbReference>
<evidence type="ECO:0000256" key="8">
    <source>
        <dbReference type="ARBA" id="ARBA00022827"/>
    </source>
</evidence>
<gene>
    <name evidence="13" type="ORF">Tam10B_0385</name>
</gene>
<dbReference type="GO" id="GO:0006747">
    <property type="term" value="P:FAD biosynthetic process"/>
    <property type="evidence" value="ECO:0007669"/>
    <property type="project" value="UniProtKB-UniPathway"/>
</dbReference>
<dbReference type="GO" id="GO:0009398">
    <property type="term" value="P:FMN biosynthetic process"/>
    <property type="evidence" value="ECO:0007669"/>
    <property type="project" value="TreeGrafter"/>
</dbReference>
<dbReference type="SUPFAM" id="SSF52374">
    <property type="entry name" value="Nucleotidylyl transferase"/>
    <property type="match status" value="1"/>
</dbReference>
<evidence type="ECO:0000256" key="3">
    <source>
        <dbReference type="ARBA" id="ARBA00022630"/>
    </source>
</evidence>
<evidence type="ECO:0000256" key="11">
    <source>
        <dbReference type="ARBA" id="ARBA00049494"/>
    </source>
</evidence>
<evidence type="ECO:0000256" key="6">
    <source>
        <dbReference type="ARBA" id="ARBA00022695"/>
    </source>
</evidence>
<dbReference type="NCBIfam" id="TIGR00125">
    <property type="entry name" value="cyt_tran_rel"/>
    <property type="match status" value="1"/>
</dbReference>
<comment type="similarity">
    <text evidence="2">Belongs to the RibF family.</text>
</comment>
<keyword evidence="3" id="KW-0285">Flavoprotein</keyword>
<evidence type="ECO:0000256" key="9">
    <source>
        <dbReference type="ARBA" id="ARBA00022840"/>
    </source>
</evidence>
<comment type="catalytic activity">
    <reaction evidence="10">
        <text>riboflavin + ATP = FMN + ADP + H(+)</text>
        <dbReference type="Rhea" id="RHEA:14357"/>
        <dbReference type="ChEBI" id="CHEBI:15378"/>
        <dbReference type="ChEBI" id="CHEBI:30616"/>
        <dbReference type="ChEBI" id="CHEBI:57986"/>
        <dbReference type="ChEBI" id="CHEBI:58210"/>
        <dbReference type="ChEBI" id="CHEBI:456216"/>
        <dbReference type="EC" id="2.7.1.26"/>
    </reaction>
</comment>
<evidence type="ECO:0000256" key="2">
    <source>
        <dbReference type="ARBA" id="ARBA00010214"/>
    </source>
</evidence>